<dbReference type="Proteomes" id="UP000261055">
    <property type="component" value="Unassembled WGS sequence"/>
</dbReference>
<dbReference type="EMBL" id="QSVQ01000013">
    <property type="protein sequence ID" value="RGO49242.1"/>
    <property type="molecule type" value="Genomic_DNA"/>
</dbReference>
<dbReference type="SUPFAM" id="SSF109604">
    <property type="entry name" value="HD-domain/PDEase-like"/>
    <property type="match status" value="1"/>
</dbReference>
<evidence type="ECO:0008006" key="3">
    <source>
        <dbReference type="Google" id="ProtNLM"/>
    </source>
</evidence>
<keyword evidence="2" id="KW-1185">Reference proteome</keyword>
<evidence type="ECO:0000313" key="2">
    <source>
        <dbReference type="Proteomes" id="UP000261055"/>
    </source>
</evidence>
<dbReference type="Gene3D" id="1.10.3210.10">
    <property type="entry name" value="Hypothetical protein af1432"/>
    <property type="match status" value="1"/>
</dbReference>
<name>A0A3E5GRN3_9FIRM</name>
<dbReference type="RefSeq" id="WP_117613783.1">
    <property type="nucleotide sequence ID" value="NZ_QSVQ01000013.1"/>
</dbReference>
<reference evidence="1 2" key="1">
    <citation type="submission" date="2018-08" db="EMBL/GenBank/DDBJ databases">
        <title>A genome reference for cultivated species of the human gut microbiota.</title>
        <authorList>
            <person name="Zou Y."/>
            <person name="Xue W."/>
            <person name="Luo G."/>
        </authorList>
    </citation>
    <scope>NUCLEOTIDE SEQUENCE [LARGE SCALE GENOMIC DNA]</scope>
    <source>
        <strain evidence="1 2">OM02-12</strain>
    </source>
</reference>
<protein>
    <recommendedName>
        <fullName evidence="3">Phosphohydrolase</fullName>
    </recommendedName>
</protein>
<sequence>MSEYITTYTGKHFEPTNPNPELIRIEDIAHALSMLCRGNGHVKTFWSVGQHCICCAREAAARGLSNRMVLACLLHDASECYMSDVPTPFKNELPEYQEQEEHLLGIIYEKFLGSDLTEEEQKELKKIDHAMLWYDLEHLLGEIQYGEIPELHIDLDYTVRPFEEVEEEYLSLFEKYSGTFCI</sequence>
<dbReference type="AlphaFoldDB" id="A0A3E5GRN3"/>
<organism evidence="1 2">
    <name type="scientific">Dorea formicigenerans</name>
    <dbReference type="NCBI Taxonomy" id="39486"/>
    <lineage>
        <taxon>Bacteria</taxon>
        <taxon>Bacillati</taxon>
        <taxon>Bacillota</taxon>
        <taxon>Clostridia</taxon>
        <taxon>Lachnospirales</taxon>
        <taxon>Lachnospiraceae</taxon>
        <taxon>Dorea</taxon>
    </lineage>
</organism>
<evidence type="ECO:0000313" key="1">
    <source>
        <dbReference type="EMBL" id="RGO49242.1"/>
    </source>
</evidence>
<accession>A0A3E5GRN3</accession>
<comment type="caution">
    <text evidence="1">The sequence shown here is derived from an EMBL/GenBank/DDBJ whole genome shotgun (WGS) entry which is preliminary data.</text>
</comment>
<gene>
    <name evidence="1" type="ORF">DXB12_10970</name>
</gene>
<proteinExistence type="predicted"/>